<dbReference type="AlphaFoldDB" id="A0A9D4GAY5"/>
<keyword evidence="2" id="KW-1185">Reference proteome</keyword>
<organism evidence="1 2">
    <name type="scientific">Dreissena polymorpha</name>
    <name type="common">Zebra mussel</name>
    <name type="synonym">Mytilus polymorpha</name>
    <dbReference type="NCBI Taxonomy" id="45954"/>
    <lineage>
        <taxon>Eukaryota</taxon>
        <taxon>Metazoa</taxon>
        <taxon>Spiralia</taxon>
        <taxon>Lophotrochozoa</taxon>
        <taxon>Mollusca</taxon>
        <taxon>Bivalvia</taxon>
        <taxon>Autobranchia</taxon>
        <taxon>Heteroconchia</taxon>
        <taxon>Euheterodonta</taxon>
        <taxon>Imparidentia</taxon>
        <taxon>Neoheterodontei</taxon>
        <taxon>Myida</taxon>
        <taxon>Dreissenoidea</taxon>
        <taxon>Dreissenidae</taxon>
        <taxon>Dreissena</taxon>
    </lineage>
</organism>
<gene>
    <name evidence="1" type="ORF">DPMN_142342</name>
</gene>
<protein>
    <submittedName>
        <fullName evidence="1">Uncharacterized protein</fullName>
    </submittedName>
</protein>
<reference evidence="1" key="1">
    <citation type="journal article" date="2019" name="bioRxiv">
        <title>The Genome of the Zebra Mussel, Dreissena polymorpha: A Resource for Invasive Species Research.</title>
        <authorList>
            <person name="McCartney M.A."/>
            <person name="Auch B."/>
            <person name="Kono T."/>
            <person name="Mallez S."/>
            <person name="Zhang Y."/>
            <person name="Obille A."/>
            <person name="Becker A."/>
            <person name="Abrahante J.E."/>
            <person name="Garbe J."/>
            <person name="Badalamenti J.P."/>
            <person name="Herman A."/>
            <person name="Mangelson H."/>
            <person name="Liachko I."/>
            <person name="Sullivan S."/>
            <person name="Sone E.D."/>
            <person name="Koren S."/>
            <person name="Silverstein K.A.T."/>
            <person name="Beckman K.B."/>
            <person name="Gohl D.M."/>
        </authorList>
    </citation>
    <scope>NUCLEOTIDE SEQUENCE</scope>
    <source>
        <strain evidence="1">Duluth1</strain>
        <tissue evidence="1">Whole animal</tissue>
    </source>
</reference>
<dbReference type="Proteomes" id="UP000828390">
    <property type="component" value="Unassembled WGS sequence"/>
</dbReference>
<evidence type="ECO:0000313" key="1">
    <source>
        <dbReference type="EMBL" id="KAH3813871.1"/>
    </source>
</evidence>
<reference evidence="1" key="2">
    <citation type="submission" date="2020-11" db="EMBL/GenBank/DDBJ databases">
        <authorList>
            <person name="McCartney M.A."/>
            <person name="Auch B."/>
            <person name="Kono T."/>
            <person name="Mallez S."/>
            <person name="Becker A."/>
            <person name="Gohl D.M."/>
            <person name="Silverstein K.A.T."/>
            <person name="Koren S."/>
            <person name="Bechman K.B."/>
            <person name="Herman A."/>
            <person name="Abrahante J.E."/>
            <person name="Garbe J."/>
        </authorList>
    </citation>
    <scope>NUCLEOTIDE SEQUENCE</scope>
    <source>
        <strain evidence="1">Duluth1</strain>
        <tissue evidence="1">Whole animal</tissue>
    </source>
</reference>
<evidence type="ECO:0000313" key="2">
    <source>
        <dbReference type="Proteomes" id="UP000828390"/>
    </source>
</evidence>
<proteinExistence type="predicted"/>
<accession>A0A9D4GAY5</accession>
<sequence length="93" mass="11019">MMTQDCIIFRIHQYITQYLCQLKPYNHLDLKQWHGRMAAYPWDMYQITISEVTATENECEEHEKCSAIERQVIGETLEDAVLICNGRYLFTAI</sequence>
<comment type="caution">
    <text evidence="1">The sequence shown here is derived from an EMBL/GenBank/DDBJ whole genome shotgun (WGS) entry which is preliminary data.</text>
</comment>
<dbReference type="EMBL" id="JAIWYP010000006">
    <property type="protein sequence ID" value="KAH3813871.1"/>
    <property type="molecule type" value="Genomic_DNA"/>
</dbReference>
<name>A0A9D4GAY5_DREPO</name>